<dbReference type="RefSeq" id="WP_155113519.1">
    <property type="nucleotide sequence ID" value="NZ_WMIB01000021.1"/>
</dbReference>
<evidence type="ECO:0000313" key="1">
    <source>
        <dbReference type="EMBL" id="MTH55012.1"/>
    </source>
</evidence>
<accession>A0A7X2S7X5</accession>
<proteinExistence type="predicted"/>
<dbReference type="InterPro" id="IPR015053">
    <property type="entry name" value="DUF1871"/>
</dbReference>
<dbReference type="EMBL" id="WMIB01000021">
    <property type="protein sequence ID" value="MTH55012.1"/>
    <property type="molecule type" value="Genomic_DNA"/>
</dbReference>
<dbReference type="SUPFAM" id="SSF116922">
    <property type="entry name" value="YugE-like"/>
    <property type="match status" value="1"/>
</dbReference>
<evidence type="ECO:0000313" key="2">
    <source>
        <dbReference type="Proteomes" id="UP000434639"/>
    </source>
</evidence>
<name>A0A7X2S7X5_9BACI</name>
<reference evidence="1 2" key="1">
    <citation type="journal article" date="2017" name="Int. J. Syst. Evol. Microbiol.">
        <title>Bacillus mangrovi sp. nov., isolated from a sediment sample from a mangrove forest.</title>
        <authorList>
            <person name="Gupta V."/>
            <person name="Singh P.K."/>
            <person name="Korpole S."/>
            <person name="Tanuku N.R.S."/>
            <person name="Pinnaka A.K."/>
        </authorList>
    </citation>
    <scope>NUCLEOTIDE SEQUENCE [LARGE SCALE GENOMIC DNA]</scope>
    <source>
        <strain evidence="1 2">KCTC 33872</strain>
    </source>
</reference>
<dbReference type="InterPro" id="IPR023162">
    <property type="entry name" value="Apc36109-like_dom_sf"/>
</dbReference>
<dbReference type="Pfam" id="PF08958">
    <property type="entry name" value="DUF1871"/>
    <property type="match status" value="1"/>
</dbReference>
<organism evidence="1 2">
    <name type="scientific">Metabacillus mangrovi</name>
    <dbReference type="NCBI Taxonomy" id="1491830"/>
    <lineage>
        <taxon>Bacteria</taxon>
        <taxon>Bacillati</taxon>
        <taxon>Bacillota</taxon>
        <taxon>Bacilli</taxon>
        <taxon>Bacillales</taxon>
        <taxon>Bacillaceae</taxon>
        <taxon>Metabacillus</taxon>
    </lineage>
</organism>
<protein>
    <submittedName>
        <fullName evidence="1">DUF1871 family protein</fullName>
    </submittedName>
</protein>
<sequence length="89" mass="10350">MSNKHNQYKDTFTEIKKIVNEWDPMELLPSAPDDEYEYEIGRIVSLVSKVDSINSLADGISHIFTKAFSENFTKEKCLPVARKIWEQIK</sequence>
<dbReference type="Gene3D" id="1.10.340.20">
    <property type="entry name" value="Apc36109-like domain"/>
    <property type="match status" value="1"/>
</dbReference>
<dbReference type="OrthoDB" id="2665787at2"/>
<gene>
    <name evidence="1" type="ORF">GKZ89_16535</name>
</gene>
<keyword evidence="2" id="KW-1185">Reference proteome</keyword>
<dbReference type="AlphaFoldDB" id="A0A7X2S7X5"/>
<comment type="caution">
    <text evidence="1">The sequence shown here is derived from an EMBL/GenBank/DDBJ whole genome shotgun (WGS) entry which is preliminary data.</text>
</comment>
<dbReference type="Proteomes" id="UP000434639">
    <property type="component" value="Unassembled WGS sequence"/>
</dbReference>